<dbReference type="InterPro" id="IPR049012">
    <property type="entry name" value="Mutator_transp_dom"/>
</dbReference>
<dbReference type="Proteomes" id="UP000735302">
    <property type="component" value="Unassembled WGS sequence"/>
</dbReference>
<dbReference type="EMBL" id="BLXT01004580">
    <property type="protein sequence ID" value="GFO14797.1"/>
    <property type="molecule type" value="Genomic_DNA"/>
</dbReference>
<protein>
    <recommendedName>
        <fullName evidence="1">Mutator-like transposase domain-containing protein</fullName>
    </recommendedName>
</protein>
<evidence type="ECO:0000313" key="3">
    <source>
        <dbReference type="Proteomes" id="UP000735302"/>
    </source>
</evidence>
<proteinExistence type="predicted"/>
<organism evidence="2 3">
    <name type="scientific">Plakobranchus ocellatus</name>
    <dbReference type="NCBI Taxonomy" id="259542"/>
    <lineage>
        <taxon>Eukaryota</taxon>
        <taxon>Metazoa</taxon>
        <taxon>Spiralia</taxon>
        <taxon>Lophotrochozoa</taxon>
        <taxon>Mollusca</taxon>
        <taxon>Gastropoda</taxon>
        <taxon>Heterobranchia</taxon>
        <taxon>Euthyneura</taxon>
        <taxon>Panpulmonata</taxon>
        <taxon>Sacoglossa</taxon>
        <taxon>Placobranchoidea</taxon>
        <taxon>Plakobranchidae</taxon>
        <taxon>Plakobranchus</taxon>
    </lineage>
</organism>
<name>A0AAV4B5L9_9GAST</name>
<sequence length="154" mass="17810">MEAGSYDGSWMTLGHTSHMGLGCVIDVMTGLVIDHHMMSTFCHTCATTGAWMKDQQPARFDAWMEEHRRQGCDINFEGSSEVEAAKVLWRRSIQRYSLGYIDILRDGDVKTHKALCDLQPYEAKVRIEKEECINHMGETYRYCSAQRCLYRFKE</sequence>
<comment type="caution">
    <text evidence="2">The sequence shown here is derived from an EMBL/GenBank/DDBJ whole genome shotgun (WGS) entry which is preliminary data.</text>
</comment>
<reference evidence="2 3" key="1">
    <citation type="journal article" date="2021" name="Elife">
        <title>Chloroplast acquisition without the gene transfer in kleptoplastic sea slugs, Plakobranchus ocellatus.</title>
        <authorList>
            <person name="Maeda T."/>
            <person name="Takahashi S."/>
            <person name="Yoshida T."/>
            <person name="Shimamura S."/>
            <person name="Takaki Y."/>
            <person name="Nagai Y."/>
            <person name="Toyoda A."/>
            <person name="Suzuki Y."/>
            <person name="Arimoto A."/>
            <person name="Ishii H."/>
            <person name="Satoh N."/>
            <person name="Nishiyama T."/>
            <person name="Hasebe M."/>
            <person name="Maruyama T."/>
            <person name="Minagawa J."/>
            <person name="Obokata J."/>
            <person name="Shigenobu S."/>
        </authorList>
    </citation>
    <scope>NUCLEOTIDE SEQUENCE [LARGE SCALE GENOMIC DNA]</scope>
</reference>
<dbReference type="Pfam" id="PF20700">
    <property type="entry name" value="Mutator"/>
    <property type="match status" value="1"/>
</dbReference>
<evidence type="ECO:0000259" key="1">
    <source>
        <dbReference type="Pfam" id="PF20700"/>
    </source>
</evidence>
<accession>A0AAV4B5L9</accession>
<gene>
    <name evidence="2" type="ORF">PoB_004130200</name>
</gene>
<evidence type="ECO:0000313" key="2">
    <source>
        <dbReference type="EMBL" id="GFO14797.1"/>
    </source>
</evidence>
<feature type="domain" description="Mutator-like transposase" evidence="1">
    <location>
        <begin position="4"/>
        <end position="140"/>
    </location>
</feature>
<dbReference type="AlphaFoldDB" id="A0AAV4B5L9"/>
<keyword evidence="3" id="KW-1185">Reference proteome</keyword>